<evidence type="ECO:0000313" key="2">
    <source>
        <dbReference type="EMBL" id="KAK2145493.1"/>
    </source>
</evidence>
<keyword evidence="3" id="KW-1185">Reference proteome</keyword>
<name>A0AAD9MVC3_RIDPI</name>
<comment type="caution">
    <text evidence="2">The sequence shown here is derived from an EMBL/GenBank/DDBJ whole genome shotgun (WGS) entry which is preliminary data.</text>
</comment>
<dbReference type="PROSITE" id="PS50228">
    <property type="entry name" value="SUEL_LECTIN"/>
    <property type="match status" value="1"/>
</dbReference>
<dbReference type="InterPro" id="IPR000922">
    <property type="entry name" value="Lectin_gal-bd_dom"/>
</dbReference>
<feature type="domain" description="SUEL-type lectin" evidence="1">
    <location>
        <begin position="12"/>
        <end position="102"/>
    </location>
</feature>
<reference evidence="2" key="1">
    <citation type="journal article" date="2023" name="Mol. Biol. Evol.">
        <title>Third-Generation Sequencing Reveals the Adaptive Role of the Epigenome in Three Deep-Sea Polychaetes.</title>
        <authorList>
            <person name="Perez M."/>
            <person name="Aroh O."/>
            <person name="Sun Y."/>
            <person name="Lan Y."/>
            <person name="Juniper S.K."/>
            <person name="Young C.R."/>
            <person name="Angers B."/>
            <person name="Qian P.Y."/>
        </authorList>
    </citation>
    <scope>NUCLEOTIDE SEQUENCE</scope>
    <source>
        <strain evidence="2">R07B-5</strain>
    </source>
</reference>
<accession>A0AAD9MVC3</accession>
<dbReference type="Proteomes" id="UP001209878">
    <property type="component" value="Unassembled WGS sequence"/>
</dbReference>
<protein>
    <recommendedName>
        <fullName evidence="1">SUEL-type lectin domain-containing protein</fullName>
    </recommendedName>
</protein>
<dbReference type="Gene3D" id="2.60.120.740">
    <property type="match status" value="1"/>
</dbReference>
<dbReference type="GO" id="GO:0030246">
    <property type="term" value="F:carbohydrate binding"/>
    <property type="evidence" value="ECO:0007669"/>
    <property type="project" value="InterPro"/>
</dbReference>
<dbReference type="PANTHER" id="PTHR46780">
    <property type="entry name" value="PROTEIN EVA-1"/>
    <property type="match status" value="1"/>
</dbReference>
<gene>
    <name evidence="2" type="ORF">NP493_3922g00000</name>
</gene>
<evidence type="ECO:0000313" key="3">
    <source>
        <dbReference type="Proteomes" id="UP001209878"/>
    </source>
</evidence>
<dbReference type="InterPro" id="IPR043159">
    <property type="entry name" value="Lectin_gal-bd_sf"/>
</dbReference>
<dbReference type="Pfam" id="PF02140">
    <property type="entry name" value="SUEL_Lectin"/>
    <property type="match status" value="1"/>
</dbReference>
<proteinExistence type="predicted"/>
<dbReference type="AlphaFoldDB" id="A0AAD9MVC3"/>
<organism evidence="2 3">
    <name type="scientific">Ridgeia piscesae</name>
    <name type="common">Tubeworm</name>
    <dbReference type="NCBI Taxonomy" id="27915"/>
    <lineage>
        <taxon>Eukaryota</taxon>
        <taxon>Metazoa</taxon>
        <taxon>Spiralia</taxon>
        <taxon>Lophotrochozoa</taxon>
        <taxon>Annelida</taxon>
        <taxon>Polychaeta</taxon>
        <taxon>Sedentaria</taxon>
        <taxon>Canalipalpata</taxon>
        <taxon>Sabellida</taxon>
        <taxon>Siboglinidae</taxon>
        <taxon>Ridgeia</taxon>
    </lineage>
</organism>
<dbReference type="EMBL" id="JAODUO010003913">
    <property type="protein sequence ID" value="KAK2145493.1"/>
    <property type="molecule type" value="Genomic_DNA"/>
</dbReference>
<dbReference type="FunFam" id="2.60.120.740:FF:000001">
    <property type="entry name" value="Adhesion G protein-coupled receptor L2"/>
    <property type="match status" value="1"/>
</dbReference>
<sequence>MPLEEHPRTGYACEGSTLTIDCARDRRIKILRANYGRFKRDVCNEGGSTELWDMQCMSTRSLRIVTALCDGKSRCSIPASNSLFGDTCSTTFKYVEVEYTCVTGKSQTPHLLRACCGLYPTRIAMTMTSTLTQHVCAC</sequence>
<evidence type="ECO:0000259" key="1">
    <source>
        <dbReference type="PROSITE" id="PS50228"/>
    </source>
</evidence>